<dbReference type="AlphaFoldDB" id="A0A921ZPA4"/>
<feature type="region of interest" description="Disordered" evidence="1">
    <location>
        <begin position="23"/>
        <end position="46"/>
    </location>
</feature>
<proteinExistence type="predicted"/>
<gene>
    <name evidence="2" type="ORF">O3G_MSEX012065</name>
</gene>
<comment type="caution">
    <text evidence="2">The sequence shown here is derived from an EMBL/GenBank/DDBJ whole genome shotgun (WGS) entry which is preliminary data.</text>
</comment>
<evidence type="ECO:0000313" key="3">
    <source>
        <dbReference type="Proteomes" id="UP000791440"/>
    </source>
</evidence>
<dbReference type="Proteomes" id="UP000791440">
    <property type="component" value="Unassembled WGS sequence"/>
</dbReference>
<evidence type="ECO:0000313" key="2">
    <source>
        <dbReference type="EMBL" id="KAG6460562.1"/>
    </source>
</evidence>
<keyword evidence="3" id="KW-1185">Reference proteome</keyword>
<protein>
    <submittedName>
        <fullName evidence="2">Uncharacterized protein</fullName>
    </submittedName>
</protein>
<reference evidence="2" key="1">
    <citation type="journal article" date="2016" name="Insect Biochem. Mol. Biol.">
        <title>Multifaceted biological insights from a draft genome sequence of the tobacco hornworm moth, Manduca sexta.</title>
        <authorList>
            <person name="Kanost M.R."/>
            <person name="Arrese E.L."/>
            <person name="Cao X."/>
            <person name="Chen Y.R."/>
            <person name="Chellapilla S."/>
            <person name="Goldsmith M.R."/>
            <person name="Grosse-Wilde E."/>
            <person name="Heckel D.G."/>
            <person name="Herndon N."/>
            <person name="Jiang H."/>
            <person name="Papanicolaou A."/>
            <person name="Qu J."/>
            <person name="Soulages J.L."/>
            <person name="Vogel H."/>
            <person name="Walters J."/>
            <person name="Waterhouse R.M."/>
            <person name="Ahn S.J."/>
            <person name="Almeida F.C."/>
            <person name="An C."/>
            <person name="Aqrawi P."/>
            <person name="Bretschneider A."/>
            <person name="Bryant W.B."/>
            <person name="Bucks S."/>
            <person name="Chao H."/>
            <person name="Chevignon G."/>
            <person name="Christen J.M."/>
            <person name="Clarke D.F."/>
            <person name="Dittmer N.T."/>
            <person name="Ferguson L.C.F."/>
            <person name="Garavelou S."/>
            <person name="Gordon K.H.J."/>
            <person name="Gunaratna R.T."/>
            <person name="Han Y."/>
            <person name="Hauser F."/>
            <person name="He Y."/>
            <person name="Heidel-Fischer H."/>
            <person name="Hirsh A."/>
            <person name="Hu Y."/>
            <person name="Jiang H."/>
            <person name="Kalra D."/>
            <person name="Klinner C."/>
            <person name="Konig C."/>
            <person name="Kovar C."/>
            <person name="Kroll A.R."/>
            <person name="Kuwar S.S."/>
            <person name="Lee S.L."/>
            <person name="Lehman R."/>
            <person name="Li K."/>
            <person name="Li Z."/>
            <person name="Liang H."/>
            <person name="Lovelace S."/>
            <person name="Lu Z."/>
            <person name="Mansfield J.H."/>
            <person name="McCulloch K.J."/>
            <person name="Mathew T."/>
            <person name="Morton B."/>
            <person name="Muzny D.M."/>
            <person name="Neunemann D."/>
            <person name="Ongeri F."/>
            <person name="Pauchet Y."/>
            <person name="Pu L.L."/>
            <person name="Pyrousis I."/>
            <person name="Rao X.J."/>
            <person name="Redding A."/>
            <person name="Roesel C."/>
            <person name="Sanchez-Gracia A."/>
            <person name="Schaack S."/>
            <person name="Shukla A."/>
            <person name="Tetreau G."/>
            <person name="Wang Y."/>
            <person name="Xiong G.H."/>
            <person name="Traut W."/>
            <person name="Walsh T.K."/>
            <person name="Worley K.C."/>
            <person name="Wu D."/>
            <person name="Wu W."/>
            <person name="Wu Y.Q."/>
            <person name="Zhang X."/>
            <person name="Zou Z."/>
            <person name="Zucker H."/>
            <person name="Briscoe A.D."/>
            <person name="Burmester T."/>
            <person name="Clem R.J."/>
            <person name="Feyereisen R."/>
            <person name="Grimmelikhuijzen C.J.P."/>
            <person name="Hamodrakas S.J."/>
            <person name="Hansson B.S."/>
            <person name="Huguet E."/>
            <person name="Jermiin L.S."/>
            <person name="Lan Q."/>
            <person name="Lehman H.K."/>
            <person name="Lorenzen M."/>
            <person name="Merzendorfer H."/>
            <person name="Michalopoulos I."/>
            <person name="Morton D.B."/>
            <person name="Muthukrishnan S."/>
            <person name="Oakeshott J.G."/>
            <person name="Palmer W."/>
            <person name="Park Y."/>
            <person name="Passarelli A.L."/>
            <person name="Rozas J."/>
            <person name="Schwartz L.M."/>
            <person name="Smith W."/>
            <person name="Southgate A."/>
            <person name="Vilcinskas A."/>
            <person name="Vogt R."/>
            <person name="Wang P."/>
            <person name="Werren J."/>
            <person name="Yu X.Q."/>
            <person name="Zhou J.J."/>
            <person name="Brown S.J."/>
            <person name="Scherer S.E."/>
            <person name="Richards S."/>
            <person name="Blissard G.W."/>
        </authorList>
    </citation>
    <scope>NUCLEOTIDE SEQUENCE</scope>
</reference>
<name>A0A921ZPA4_MANSE</name>
<accession>A0A921ZPA4</accession>
<sequence length="160" mass="18539">MPKVRVRSTSKLLDLSAVSESAQVVISSPTSQDKESSDPTSNVQFSDFIKLPEKTTVAKEKQRRKKQHATVLTSTPLKKDLIEKENKKITKIQKEQEKEKRNGKVRVRGRRLRCRRVRVPKGQRDRFFKIQTIHQSQTLTLTTCARMTKMMMQKTQEIDA</sequence>
<dbReference type="EMBL" id="JH668680">
    <property type="protein sequence ID" value="KAG6460562.1"/>
    <property type="molecule type" value="Genomic_DNA"/>
</dbReference>
<reference evidence="2" key="2">
    <citation type="submission" date="2020-12" db="EMBL/GenBank/DDBJ databases">
        <authorList>
            <person name="Kanost M."/>
        </authorList>
    </citation>
    <scope>NUCLEOTIDE SEQUENCE</scope>
</reference>
<organism evidence="2 3">
    <name type="scientific">Manduca sexta</name>
    <name type="common">Tobacco hawkmoth</name>
    <name type="synonym">Tobacco hornworm</name>
    <dbReference type="NCBI Taxonomy" id="7130"/>
    <lineage>
        <taxon>Eukaryota</taxon>
        <taxon>Metazoa</taxon>
        <taxon>Ecdysozoa</taxon>
        <taxon>Arthropoda</taxon>
        <taxon>Hexapoda</taxon>
        <taxon>Insecta</taxon>
        <taxon>Pterygota</taxon>
        <taxon>Neoptera</taxon>
        <taxon>Endopterygota</taxon>
        <taxon>Lepidoptera</taxon>
        <taxon>Glossata</taxon>
        <taxon>Ditrysia</taxon>
        <taxon>Bombycoidea</taxon>
        <taxon>Sphingidae</taxon>
        <taxon>Sphinginae</taxon>
        <taxon>Sphingini</taxon>
        <taxon>Manduca</taxon>
    </lineage>
</organism>
<evidence type="ECO:0000256" key="1">
    <source>
        <dbReference type="SAM" id="MobiDB-lite"/>
    </source>
</evidence>